<protein>
    <submittedName>
        <fullName evidence="8">Beta-mannanase</fullName>
    </submittedName>
</protein>
<dbReference type="Gene3D" id="3.20.20.80">
    <property type="entry name" value="Glycosidases"/>
    <property type="match status" value="1"/>
</dbReference>
<dbReference type="GO" id="GO:0006080">
    <property type="term" value="P:substituted mannan metabolic process"/>
    <property type="evidence" value="ECO:0007669"/>
    <property type="project" value="InterPro"/>
</dbReference>
<comment type="similarity">
    <text evidence="1 4">Belongs to the glycosyl hydrolase 26 family.</text>
</comment>
<feature type="active site" description="Nucleophile" evidence="4">
    <location>
        <position position="288"/>
    </location>
</feature>
<keyword evidence="9" id="KW-1185">Reference proteome</keyword>
<feature type="chain" id="PRO_5040903254" evidence="6">
    <location>
        <begin position="18"/>
        <end position="385"/>
    </location>
</feature>
<evidence type="ECO:0000256" key="1">
    <source>
        <dbReference type="ARBA" id="ARBA00007754"/>
    </source>
</evidence>
<dbReference type="SUPFAM" id="SSF51445">
    <property type="entry name" value="(Trans)glycosidases"/>
    <property type="match status" value="1"/>
</dbReference>
<dbReference type="PROSITE" id="PS51764">
    <property type="entry name" value="GH26"/>
    <property type="match status" value="1"/>
</dbReference>
<feature type="active site" description="Proton donor" evidence="4">
    <location>
        <position position="184"/>
    </location>
</feature>
<comment type="caution">
    <text evidence="8">The sequence shown here is derived from an EMBL/GenBank/DDBJ whole genome shotgun (WGS) entry which is preliminary data.</text>
</comment>
<evidence type="ECO:0000313" key="9">
    <source>
        <dbReference type="Proteomes" id="UP001152519"/>
    </source>
</evidence>
<organism evidence="8 9">
    <name type="scientific">Actinacidiphila cocklensis</name>
    <dbReference type="NCBI Taxonomy" id="887465"/>
    <lineage>
        <taxon>Bacteria</taxon>
        <taxon>Bacillati</taxon>
        <taxon>Actinomycetota</taxon>
        <taxon>Actinomycetes</taxon>
        <taxon>Kitasatosporales</taxon>
        <taxon>Streptomycetaceae</taxon>
        <taxon>Actinacidiphila</taxon>
    </lineage>
</organism>
<feature type="signal peptide" evidence="6">
    <location>
        <begin position="1"/>
        <end position="17"/>
    </location>
</feature>
<dbReference type="EMBL" id="CAJSLV010000060">
    <property type="protein sequence ID" value="CAG6395199.1"/>
    <property type="molecule type" value="Genomic_DNA"/>
</dbReference>
<dbReference type="Proteomes" id="UP001152519">
    <property type="component" value="Unassembled WGS sequence"/>
</dbReference>
<dbReference type="AlphaFoldDB" id="A0A9W4E8B3"/>
<evidence type="ECO:0000256" key="4">
    <source>
        <dbReference type="PROSITE-ProRule" id="PRU01100"/>
    </source>
</evidence>
<sequence length="385" mass="42128">MAVNAVLLSALSYAVYAAVTSNAQGAGYSGLGNAPSSPGVLDRLKGKNEPTVPSKEQFLRPDGIYYGAATVKAPYDTQELDQLTTDAGGVRTTMTSFFLSWNQKFKPYSITAAYAHGTLPVLTWEPWQGGTQNPKPDEILTSNTDQPDYQLADIIGGRYDAYITETAKAIADAKWPLVLRFAHEMNGVWYPWSENVNGNHAGEYVQMWRHVHDLFTRAGATNVIWTWSPNIVRPVPRTKLKPLYPGDAYVDWVGMTGYGVHEKSPAITFGPTIEQIQAITDKPIIIMETGAQIDTSQLQWVNNFFPWLKRHPEIIGFVWMEKDRDTGARANWLFTSSPAEKEAFQAGLATLHLTTGQPATTTSPTRTSGGSPPASPSASSTGSTP</sequence>
<dbReference type="PANTHER" id="PTHR40079:SF4">
    <property type="entry name" value="GH26 DOMAIN-CONTAINING PROTEIN-RELATED"/>
    <property type="match status" value="1"/>
</dbReference>
<evidence type="ECO:0000256" key="2">
    <source>
        <dbReference type="ARBA" id="ARBA00022801"/>
    </source>
</evidence>
<keyword evidence="2 4" id="KW-0378">Hydrolase</keyword>
<dbReference type="InterPro" id="IPR022790">
    <property type="entry name" value="GH26_dom"/>
</dbReference>
<evidence type="ECO:0000256" key="6">
    <source>
        <dbReference type="SAM" id="SignalP"/>
    </source>
</evidence>
<evidence type="ECO:0000256" key="5">
    <source>
        <dbReference type="SAM" id="MobiDB-lite"/>
    </source>
</evidence>
<keyword evidence="3 4" id="KW-0326">Glycosidase</keyword>
<accession>A0A9W4E8B3</accession>
<evidence type="ECO:0000313" key="8">
    <source>
        <dbReference type="EMBL" id="CAG6395199.1"/>
    </source>
</evidence>
<reference evidence="8" key="1">
    <citation type="submission" date="2021-05" db="EMBL/GenBank/DDBJ databases">
        <authorList>
            <person name="Arsene-Ploetze F."/>
        </authorList>
    </citation>
    <scope>NUCLEOTIDE SEQUENCE</scope>
    <source>
        <strain evidence="8">DSM 42138</strain>
    </source>
</reference>
<dbReference type="InterPro" id="IPR017853">
    <property type="entry name" value="GH"/>
</dbReference>
<feature type="region of interest" description="Disordered" evidence="5">
    <location>
        <begin position="354"/>
        <end position="385"/>
    </location>
</feature>
<name>A0A9W4E8B3_9ACTN</name>
<evidence type="ECO:0000259" key="7">
    <source>
        <dbReference type="PROSITE" id="PS51764"/>
    </source>
</evidence>
<proteinExistence type="inferred from homology"/>
<feature type="domain" description="GH26" evidence="7">
    <location>
        <begin position="35"/>
        <end position="347"/>
    </location>
</feature>
<evidence type="ECO:0000256" key="3">
    <source>
        <dbReference type="ARBA" id="ARBA00023295"/>
    </source>
</evidence>
<dbReference type="Pfam" id="PF02156">
    <property type="entry name" value="Glyco_hydro_26"/>
    <property type="match status" value="1"/>
</dbReference>
<dbReference type="InterPro" id="IPR000805">
    <property type="entry name" value="Glyco_hydro_26"/>
</dbReference>
<keyword evidence="6" id="KW-0732">Signal</keyword>
<dbReference type="PANTHER" id="PTHR40079">
    <property type="entry name" value="MANNAN ENDO-1,4-BETA-MANNOSIDASE E-RELATED"/>
    <property type="match status" value="1"/>
</dbReference>
<dbReference type="GO" id="GO:0016985">
    <property type="term" value="F:mannan endo-1,4-beta-mannosidase activity"/>
    <property type="evidence" value="ECO:0007669"/>
    <property type="project" value="InterPro"/>
</dbReference>
<gene>
    <name evidence="8" type="ORF">SCOCK_300008</name>
</gene>